<organism evidence="1 2">
    <name type="scientific">Microbacterium hominis</name>
    <dbReference type="NCBI Taxonomy" id="162426"/>
    <lineage>
        <taxon>Bacteria</taxon>
        <taxon>Bacillati</taxon>
        <taxon>Actinomycetota</taxon>
        <taxon>Actinomycetes</taxon>
        <taxon>Micrococcales</taxon>
        <taxon>Microbacteriaceae</taxon>
        <taxon>Microbacterium</taxon>
    </lineage>
</organism>
<evidence type="ECO:0000313" key="1">
    <source>
        <dbReference type="EMBL" id="AUG29582.1"/>
    </source>
</evidence>
<dbReference type="AlphaFoldDB" id="A0A2K9D9M4"/>
<accession>A0A2K9D9M4</accession>
<protein>
    <submittedName>
        <fullName evidence="1">Uncharacterized protein</fullName>
    </submittedName>
</protein>
<proteinExistence type="predicted"/>
<sequence length="113" mass="12701">MGWWMNTESWTTRTGAVVPLEQLSPSHRENIIAMIHSRSVVRRLRSVLGYFALLAPANYIGFDYENDDVLLADPFSEYMDWLDSASDDEIVNSLPLVKRLVELNAAEGNSSPG</sequence>
<dbReference type="KEGG" id="mhos:CXR34_09055"/>
<evidence type="ECO:0000313" key="2">
    <source>
        <dbReference type="Proteomes" id="UP000233276"/>
    </source>
</evidence>
<dbReference type="EMBL" id="CP025299">
    <property type="protein sequence ID" value="AUG29582.1"/>
    <property type="molecule type" value="Genomic_DNA"/>
</dbReference>
<reference evidence="1 2" key="1">
    <citation type="submission" date="2017-12" db="EMBL/GenBank/DDBJ databases">
        <title>Isolation and characterization of estrogens degradatiion strain Microbacterium hominis SJTG1.</title>
        <authorList>
            <person name="Xiong W."/>
            <person name="Yin C."/>
            <person name="Zheng D."/>
            <person name="Liang R."/>
        </authorList>
    </citation>
    <scope>NUCLEOTIDE SEQUENCE [LARGE SCALE GENOMIC DNA]</scope>
    <source>
        <strain evidence="1 2">SJTG1</strain>
    </source>
</reference>
<gene>
    <name evidence="1" type="ORF">CXR34_09055</name>
</gene>
<dbReference type="Proteomes" id="UP000233276">
    <property type="component" value="Chromosome"/>
</dbReference>
<name>A0A2K9D9M4_9MICO</name>